<dbReference type="AlphaFoldDB" id="A0A813Z3J1"/>
<name>A0A813Z3J1_9BILA</name>
<reference evidence="2" key="1">
    <citation type="submission" date="2021-02" db="EMBL/GenBank/DDBJ databases">
        <authorList>
            <person name="Nowell W R."/>
        </authorList>
    </citation>
    <scope>NUCLEOTIDE SEQUENCE</scope>
</reference>
<sequence length="350" mass="40019">MSEAEKCEFATSHDKNGNDDMEVVTAVKKFVDKLSSDEKKLITTSSKVLQNLVCKFQQLQASKVNFQDRYRQGVRLFSELIDSIEMTTTDDENDFTICRHLFLTTIAQFRSDIITKDEGLIRREIFFASLDLLSKREISLYLNDEQHVRMPQSELYKILTSQLLAIVNSNILHACFTSDDVATRKYTNTFCIISKRIERNVCHNNQAEQEASDSDLTTSDLLSFLWNLSDRTVLVPWLLNTGLANIILACLKTLKLSSKTAESIINIIQNISRHDEGVDELNKFDGLRILKDIERDNTEELDDSNNLLISMTIVNLSTVEQIRSDNKRKNRIINQLLQVTIDAAKVSLKN</sequence>
<dbReference type="EMBL" id="CAJNOG010000056">
    <property type="protein sequence ID" value="CAF0857593.1"/>
    <property type="molecule type" value="Genomic_DNA"/>
</dbReference>
<comment type="caution">
    <text evidence="2">The sequence shown here is derived from an EMBL/GenBank/DDBJ whole genome shotgun (WGS) entry which is preliminary data.</text>
</comment>
<gene>
    <name evidence="2" type="ORF">IZO911_LOCUS11826</name>
    <name evidence="1" type="ORF">JYZ213_LOCUS8248</name>
</gene>
<dbReference type="EMBL" id="CAJNOE010000090">
    <property type="protein sequence ID" value="CAF0893021.1"/>
    <property type="molecule type" value="Genomic_DNA"/>
</dbReference>
<dbReference type="Proteomes" id="UP000663860">
    <property type="component" value="Unassembled WGS sequence"/>
</dbReference>
<accession>A0A813Z3J1</accession>
<dbReference type="Proteomes" id="UP000663845">
    <property type="component" value="Unassembled WGS sequence"/>
</dbReference>
<evidence type="ECO:0000313" key="3">
    <source>
        <dbReference type="Proteomes" id="UP000663860"/>
    </source>
</evidence>
<evidence type="ECO:0000313" key="2">
    <source>
        <dbReference type="EMBL" id="CAF0893021.1"/>
    </source>
</evidence>
<protein>
    <submittedName>
        <fullName evidence="2">Uncharacterized protein</fullName>
    </submittedName>
</protein>
<organism evidence="2 3">
    <name type="scientific">Adineta steineri</name>
    <dbReference type="NCBI Taxonomy" id="433720"/>
    <lineage>
        <taxon>Eukaryota</taxon>
        <taxon>Metazoa</taxon>
        <taxon>Spiralia</taxon>
        <taxon>Gnathifera</taxon>
        <taxon>Rotifera</taxon>
        <taxon>Eurotatoria</taxon>
        <taxon>Bdelloidea</taxon>
        <taxon>Adinetida</taxon>
        <taxon>Adinetidae</taxon>
        <taxon>Adineta</taxon>
    </lineage>
</organism>
<proteinExistence type="predicted"/>
<evidence type="ECO:0000313" key="1">
    <source>
        <dbReference type="EMBL" id="CAF0857593.1"/>
    </source>
</evidence>